<evidence type="ECO:0000256" key="5">
    <source>
        <dbReference type="ARBA" id="ARBA00020485"/>
    </source>
</evidence>
<keyword evidence="9" id="KW-0256">Endoplasmic reticulum</keyword>
<organism evidence="28 29">
    <name type="scientific">Albula goreensis</name>
    <dbReference type="NCBI Taxonomy" id="1534307"/>
    <lineage>
        <taxon>Eukaryota</taxon>
        <taxon>Metazoa</taxon>
        <taxon>Chordata</taxon>
        <taxon>Craniata</taxon>
        <taxon>Vertebrata</taxon>
        <taxon>Euteleostomi</taxon>
        <taxon>Actinopterygii</taxon>
        <taxon>Neopterygii</taxon>
        <taxon>Teleostei</taxon>
        <taxon>Albuliformes</taxon>
        <taxon>Albulidae</taxon>
        <taxon>Albula</taxon>
    </lineage>
</organism>
<dbReference type="GO" id="GO:0005789">
    <property type="term" value="C:endoplasmic reticulum membrane"/>
    <property type="evidence" value="ECO:0007669"/>
    <property type="project" value="UniProtKB-SubCell"/>
</dbReference>
<dbReference type="PANTHER" id="PTHR24411">
    <property type="entry name" value="NUCLEAR FACTOR ERYTHROID 2-RELATED FACTOR"/>
    <property type="match status" value="1"/>
</dbReference>
<keyword evidence="18" id="KW-0804">Transcription</keyword>
<evidence type="ECO:0000313" key="28">
    <source>
        <dbReference type="EMBL" id="KAI1887144.1"/>
    </source>
</evidence>
<comment type="caution">
    <text evidence="28">The sequence shown here is derived from an EMBL/GenBank/DDBJ whole genome shotgun (WGS) entry which is preliminary data.</text>
</comment>
<evidence type="ECO:0000256" key="16">
    <source>
        <dbReference type="ARBA" id="ARBA00023136"/>
    </source>
</evidence>
<dbReference type="AlphaFoldDB" id="A0A8T3CV58"/>
<protein>
    <recommendedName>
        <fullName evidence="5">Endoplasmic reticulum membrane sensor NFE2L1</fullName>
    </recommendedName>
    <alternativeName>
        <fullName evidence="24">Nuclear factor erythroid 2-related factor 1</fullName>
    </alternativeName>
    <alternativeName>
        <fullName evidence="23">Nuclear factor, erythroid derived 2, like 1</fullName>
    </alternativeName>
</protein>
<evidence type="ECO:0000256" key="24">
    <source>
        <dbReference type="ARBA" id="ARBA00031659"/>
    </source>
</evidence>
<feature type="region of interest" description="Disordered" evidence="26">
    <location>
        <begin position="616"/>
        <end position="642"/>
    </location>
</feature>
<sequence length="798" mass="87389">MLYLKKYFTEGLIQFTILLSLIGVRVDVDTYLNSQLPPLREIILGPSSAYTQTQFHNLRNTLDGYGIHPKSVDLDYFFASRRLLNQVRQLDRLRVPSTEVSAWLVHRDPEGVVSASVQSGPSSIALDNGNGGGLDDVSNPEGSAMRGGVGGGAPESGYSPSTEETLGAVAPQDTQDHGNGNDDLTKEDIDLIDILWRQDVDLGAGREVFNYSSRHKESEPEKQPLEESKEDAEREEEGWRNGLNLQAGQTHGQVDGETGESIPEQLSSLGVQSSLSLQECLRLLEATFPFGEEPEFPGAVAPELRESGEEGPSTSRGLPLLPQAEPSLDLEQQWQDIMAIMELQDMEVNSTADSSFLSDHPGSSSPTSGLESGSLANFGLSSPTPINQDVSLHQASLPSCSQDFPAFFSPELDAPQSHRPALLSLSSSNSSNVNSTFGSTNLTGLFLPAPLNSTSNISSTPALADPLNSLLEEAMLDEISLLDLAMEEGFSQAQASQLEDELDSDSGLSLDSSRSPASPSSSETSCSSAASSSATFSEEGAVGYSTDSEVTGELEEGAVGGHQPEHNKFCRMSYQDPSQFQHLPQMEHVGHNHTYNLPPSSPLHPEHTLLPAAKRSGRDGKMTAASPPQHDLMDKQSSRDERRARAMKIPFSNERIINLPVEEFNELLAKHRLSEAQLALIRDIRRRGKNKMAAQNCRKRKLDTILSLEEGVDSLRRDKARLLKEKAEFVRSIRQMKQKVHSLYQEVFSQLRDEDGRPYPPSEYALQYSSDGSVLVMPRHLATEQARKPEKKQKDKKK</sequence>
<evidence type="ECO:0000256" key="19">
    <source>
        <dbReference type="ARBA" id="ARBA00023166"/>
    </source>
</evidence>
<dbReference type="InterPro" id="IPR008917">
    <property type="entry name" value="TF_DNA-bd_sf"/>
</dbReference>
<evidence type="ECO:0000256" key="18">
    <source>
        <dbReference type="ARBA" id="ARBA00023163"/>
    </source>
</evidence>
<evidence type="ECO:0000256" key="25">
    <source>
        <dbReference type="SAM" id="Coils"/>
    </source>
</evidence>
<feature type="compositionally biased region" description="Low complexity" evidence="26">
    <location>
        <begin position="505"/>
        <end position="538"/>
    </location>
</feature>
<evidence type="ECO:0000256" key="23">
    <source>
        <dbReference type="ARBA" id="ARBA00030985"/>
    </source>
</evidence>
<evidence type="ECO:0000256" key="11">
    <source>
        <dbReference type="ARBA" id="ARBA00022989"/>
    </source>
</evidence>
<evidence type="ECO:0000256" key="2">
    <source>
        <dbReference type="ARBA" id="ARBA00004643"/>
    </source>
</evidence>
<evidence type="ECO:0000256" key="4">
    <source>
        <dbReference type="ARBA" id="ARBA00008157"/>
    </source>
</evidence>
<dbReference type="CDD" id="cd14720">
    <property type="entry name" value="bZIP_NFE2-like"/>
    <property type="match status" value="1"/>
</dbReference>
<keyword evidence="21" id="KW-0753">Steroid metabolism</keyword>
<dbReference type="GO" id="GO:0005634">
    <property type="term" value="C:nucleus"/>
    <property type="evidence" value="ECO:0007669"/>
    <property type="project" value="UniProtKB-SubCell"/>
</dbReference>
<keyword evidence="10" id="KW-0735">Signal-anchor</keyword>
<keyword evidence="14" id="KW-0446">Lipid-binding</keyword>
<feature type="compositionally biased region" description="Polar residues" evidence="26">
    <location>
        <begin position="243"/>
        <end position="252"/>
    </location>
</feature>
<evidence type="ECO:0000256" key="7">
    <source>
        <dbReference type="ARBA" id="ARBA00022548"/>
    </source>
</evidence>
<proteinExistence type="inferred from homology"/>
<evidence type="ECO:0000256" key="13">
    <source>
        <dbReference type="ARBA" id="ARBA00023098"/>
    </source>
</evidence>
<feature type="region of interest" description="Disordered" evidence="26">
    <location>
        <begin position="777"/>
        <end position="798"/>
    </location>
</feature>
<comment type="similarity">
    <text evidence="4">Belongs to the bZIP family. CNC subfamily.</text>
</comment>
<keyword evidence="25" id="KW-0175">Coiled coil</keyword>
<accession>A0A8T3CV58</accession>
<dbReference type="GO" id="GO:0008203">
    <property type="term" value="P:cholesterol metabolic process"/>
    <property type="evidence" value="ECO:0007669"/>
    <property type="project" value="UniProtKB-KW"/>
</dbReference>
<reference evidence="28" key="1">
    <citation type="submission" date="2021-01" db="EMBL/GenBank/DDBJ databases">
        <authorList>
            <person name="Zahm M."/>
            <person name="Roques C."/>
            <person name="Cabau C."/>
            <person name="Klopp C."/>
            <person name="Donnadieu C."/>
            <person name="Jouanno E."/>
            <person name="Lampietro C."/>
            <person name="Louis A."/>
            <person name="Herpin A."/>
            <person name="Echchiki A."/>
            <person name="Berthelot C."/>
            <person name="Parey E."/>
            <person name="Roest-Crollius H."/>
            <person name="Braasch I."/>
            <person name="Postlethwait J."/>
            <person name="Bobe J."/>
            <person name="Montfort J."/>
            <person name="Bouchez O."/>
            <person name="Begum T."/>
            <person name="Mejri S."/>
            <person name="Adams A."/>
            <person name="Chen W.-J."/>
            <person name="Guiguen Y."/>
        </authorList>
    </citation>
    <scope>NUCLEOTIDE SEQUENCE</scope>
    <source>
        <tissue evidence="28">Blood</tissue>
    </source>
</reference>
<dbReference type="PROSITE" id="PS50217">
    <property type="entry name" value="BZIP"/>
    <property type="match status" value="1"/>
</dbReference>
<feature type="compositionally biased region" description="Low complexity" evidence="26">
    <location>
        <begin position="361"/>
        <end position="375"/>
    </location>
</feature>
<keyword evidence="11" id="KW-1133">Transmembrane helix</keyword>
<feature type="domain" description="BZIP" evidence="27">
    <location>
        <begin position="680"/>
        <end position="743"/>
    </location>
</feature>
<dbReference type="InterPro" id="IPR004827">
    <property type="entry name" value="bZIP"/>
</dbReference>
<evidence type="ECO:0000256" key="26">
    <source>
        <dbReference type="SAM" id="MobiDB-lite"/>
    </source>
</evidence>
<evidence type="ECO:0000256" key="22">
    <source>
        <dbReference type="ARBA" id="ARBA00023242"/>
    </source>
</evidence>
<feature type="compositionally biased region" description="Basic and acidic residues" evidence="26">
    <location>
        <begin position="631"/>
        <end position="642"/>
    </location>
</feature>
<keyword evidence="20" id="KW-0325">Glycoprotein</keyword>
<gene>
    <name evidence="28" type="ORF">AGOR_G00203110</name>
</gene>
<feature type="compositionally biased region" description="Gly residues" evidence="26">
    <location>
        <begin position="145"/>
        <end position="154"/>
    </location>
</feature>
<dbReference type="PANTHER" id="PTHR24411:SF31">
    <property type="entry name" value="ENDOPLASMIC RETICULUM MEMBRANE SENSOR NFE2L1"/>
    <property type="match status" value="1"/>
</dbReference>
<keyword evidence="8" id="KW-0812">Transmembrane</keyword>
<dbReference type="InterPro" id="IPR047167">
    <property type="entry name" value="NFE2-like"/>
</dbReference>
<evidence type="ECO:0000256" key="10">
    <source>
        <dbReference type="ARBA" id="ARBA00022968"/>
    </source>
</evidence>
<evidence type="ECO:0000256" key="1">
    <source>
        <dbReference type="ARBA" id="ARBA00004123"/>
    </source>
</evidence>
<evidence type="ECO:0000256" key="3">
    <source>
        <dbReference type="ARBA" id="ARBA00004648"/>
    </source>
</evidence>
<keyword evidence="13" id="KW-0443">Lipid metabolism</keyword>
<dbReference type="SUPFAM" id="SSF47454">
    <property type="entry name" value="A DNA-binding domain in eukaryotic transcription factors"/>
    <property type="match status" value="1"/>
</dbReference>
<feature type="region of interest" description="Disordered" evidence="26">
    <location>
        <begin position="351"/>
        <end position="381"/>
    </location>
</feature>
<dbReference type="PROSITE" id="PS00036">
    <property type="entry name" value="BZIP_BASIC"/>
    <property type="match status" value="1"/>
</dbReference>
<evidence type="ECO:0000256" key="12">
    <source>
        <dbReference type="ARBA" id="ARBA00023015"/>
    </source>
</evidence>
<dbReference type="GO" id="GO:0000981">
    <property type="term" value="F:DNA-binding transcription factor activity, RNA polymerase II-specific"/>
    <property type="evidence" value="ECO:0007669"/>
    <property type="project" value="TreeGrafter"/>
</dbReference>
<dbReference type="GO" id="GO:0008289">
    <property type="term" value="F:lipid binding"/>
    <property type="evidence" value="ECO:0007669"/>
    <property type="project" value="UniProtKB-KW"/>
</dbReference>
<evidence type="ECO:0000256" key="21">
    <source>
        <dbReference type="ARBA" id="ARBA00023221"/>
    </source>
</evidence>
<feature type="region of interest" description="Disordered" evidence="26">
    <location>
        <begin position="115"/>
        <end position="164"/>
    </location>
</feature>
<keyword evidence="15" id="KW-0238">DNA-binding</keyword>
<keyword evidence="19" id="KW-1207">Sterol metabolism</keyword>
<keyword evidence="16" id="KW-0472">Membrane</keyword>
<keyword evidence="29" id="KW-1185">Reference proteome</keyword>
<evidence type="ECO:0000256" key="20">
    <source>
        <dbReference type="ARBA" id="ARBA00023180"/>
    </source>
</evidence>
<dbReference type="EMBL" id="JAERUA010000019">
    <property type="protein sequence ID" value="KAI1887144.1"/>
    <property type="molecule type" value="Genomic_DNA"/>
</dbReference>
<feature type="coiled-coil region" evidence="25">
    <location>
        <begin position="705"/>
        <end position="739"/>
    </location>
</feature>
<name>A0A8T3CV58_9TELE</name>
<feature type="region of interest" description="Disordered" evidence="26">
    <location>
        <begin position="213"/>
        <end position="261"/>
    </location>
</feature>
<evidence type="ECO:0000256" key="9">
    <source>
        <dbReference type="ARBA" id="ARBA00022824"/>
    </source>
</evidence>
<dbReference type="FunFam" id="1.10.880.10:FF:000001">
    <property type="entry name" value="Nuclear factor erythroid 2-related factor 2"/>
    <property type="match status" value="1"/>
</dbReference>
<dbReference type="SMART" id="SM00338">
    <property type="entry name" value="BRLZ"/>
    <property type="match status" value="1"/>
</dbReference>
<keyword evidence="17" id="KW-0010">Activator</keyword>
<evidence type="ECO:0000256" key="6">
    <source>
        <dbReference type="ARBA" id="ARBA00022491"/>
    </source>
</evidence>
<dbReference type="GO" id="GO:0000978">
    <property type="term" value="F:RNA polymerase II cis-regulatory region sequence-specific DNA binding"/>
    <property type="evidence" value="ECO:0007669"/>
    <property type="project" value="InterPro"/>
</dbReference>
<keyword evidence="7" id="KW-0153">Cholesterol metabolism</keyword>
<evidence type="ECO:0000256" key="8">
    <source>
        <dbReference type="ARBA" id="ARBA00022692"/>
    </source>
</evidence>
<dbReference type="Gene3D" id="1.10.880.10">
    <property type="entry name" value="Transcription factor, Skn-1-like, DNA-binding domain"/>
    <property type="match status" value="1"/>
</dbReference>
<dbReference type="OrthoDB" id="7458135at2759"/>
<evidence type="ECO:0000313" key="29">
    <source>
        <dbReference type="Proteomes" id="UP000829720"/>
    </source>
</evidence>
<evidence type="ECO:0000256" key="14">
    <source>
        <dbReference type="ARBA" id="ARBA00023121"/>
    </source>
</evidence>
<comment type="subcellular location">
    <subcellularLocation>
        <location evidence="3">Endoplasmic reticulum membrane</location>
        <topology evidence="3">Single-pass type II membrane protein</topology>
    </subcellularLocation>
    <subcellularLocation>
        <location evidence="2">Endoplasmic reticulum membrane</location>
        <topology evidence="2">Single-pass type III membrane protein</topology>
    </subcellularLocation>
    <subcellularLocation>
        <location evidence="1">Nucleus</location>
    </subcellularLocation>
</comment>
<keyword evidence="6" id="KW-0678">Repressor</keyword>
<keyword evidence="12" id="KW-0805">Transcription regulation</keyword>
<feature type="compositionally biased region" description="Basic and acidic residues" evidence="26">
    <location>
        <begin position="214"/>
        <end position="227"/>
    </location>
</feature>
<feature type="compositionally biased region" description="Basic residues" evidence="26">
    <location>
        <begin position="789"/>
        <end position="798"/>
    </location>
</feature>
<dbReference type="Proteomes" id="UP000829720">
    <property type="component" value="Unassembled WGS sequence"/>
</dbReference>
<feature type="region of interest" description="Disordered" evidence="26">
    <location>
        <begin position="303"/>
        <end position="322"/>
    </location>
</feature>
<evidence type="ECO:0000259" key="27">
    <source>
        <dbReference type="PROSITE" id="PS50217"/>
    </source>
</evidence>
<keyword evidence="22" id="KW-0539">Nucleus</keyword>
<evidence type="ECO:0000256" key="17">
    <source>
        <dbReference type="ARBA" id="ARBA00023159"/>
    </source>
</evidence>
<evidence type="ECO:0000256" key="15">
    <source>
        <dbReference type="ARBA" id="ARBA00023125"/>
    </source>
</evidence>
<dbReference type="Pfam" id="PF03131">
    <property type="entry name" value="bZIP_Maf"/>
    <property type="match status" value="1"/>
</dbReference>
<feature type="region of interest" description="Disordered" evidence="26">
    <location>
        <begin position="492"/>
        <end position="548"/>
    </location>
</feature>
<dbReference type="InterPro" id="IPR004826">
    <property type="entry name" value="bZIP_Maf"/>
</dbReference>